<evidence type="ECO:0000256" key="2">
    <source>
        <dbReference type="ARBA" id="ARBA00010712"/>
    </source>
</evidence>
<dbReference type="PROSITE" id="PS51186">
    <property type="entry name" value="GNAT"/>
    <property type="match status" value="1"/>
</dbReference>
<organism evidence="11 13">
    <name type="scientific">Halarcobacter bivalviorum</name>
    <dbReference type="NCBI Taxonomy" id="663364"/>
    <lineage>
        <taxon>Bacteria</taxon>
        <taxon>Pseudomonadati</taxon>
        <taxon>Campylobacterota</taxon>
        <taxon>Epsilonproteobacteria</taxon>
        <taxon>Campylobacterales</taxon>
        <taxon>Arcobacteraceae</taxon>
        <taxon>Halarcobacter</taxon>
    </lineage>
</organism>
<sequence length="162" mass="18906">MSISEIKICKPKRGQASQIYKLVEKTKVLDLNSEYLYLLQTTHFKDVCSVAIYEDKVIGFVSAYMIPTEPNTLFIWQVAVDEAYRGNDLARRLIMEILQRDELNVNYLHTTVSPSNKSSIRVFEKVASFYKTEMLNEEFFESSDFLNQHEKEVLYKIGPFNK</sequence>
<proteinExistence type="inferred from homology"/>
<gene>
    <name evidence="8 11" type="primary">ectA</name>
    <name evidence="10" type="ORF">ABIV_2580</name>
    <name evidence="11" type="ORF">CRV05_08950</name>
</gene>
<evidence type="ECO:0000256" key="8">
    <source>
        <dbReference type="RuleBase" id="RU365045"/>
    </source>
</evidence>
<evidence type="ECO:0000313" key="11">
    <source>
        <dbReference type="EMBL" id="RXK09848.1"/>
    </source>
</evidence>
<evidence type="ECO:0000256" key="7">
    <source>
        <dbReference type="ARBA" id="ARBA00048924"/>
    </source>
</evidence>
<dbReference type="SUPFAM" id="SSF55729">
    <property type="entry name" value="Acyl-CoA N-acyltransferases (Nat)"/>
    <property type="match status" value="1"/>
</dbReference>
<keyword evidence="13" id="KW-1185">Reference proteome</keyword>
<comment type="catalytic activity">
    <reaction evidence="7 8">
        <text>L-2,4-diaminobutanoate + acetyl-CoA = (2S)-4-acetamido-2-aminobutanoate + CoA + H(+)</text>
        <dbReference type="Rhea" id="RHEA:16901"/>
        <dbReference type="ChEBI" id="CHEBI:15378"/>
        <dbReference type="ChEBI" id="CHEBI:57287"/>
        <dbReference type="ChEBI" id="CHEBI:57288"/>
        <dbReference type="ChEBI" id="CHEBI:58761"/>
        <dbReference type="ChEBI" id="CHEBI:58929"/>
        <dbReference type="EC" id="2.3.1.178"/>
    </reaction>
</comment>
<evidence type="ECO:0000259" key="9">
    <source>
        <dbReference type="PROSITE" id="PS51186"/>
    </source>
</evidence>
<dbReference type="GO" id="GO:0033816">
    <property type="term" value="F:diaminobutyrate acetyltransferase activity"/>
    <property type="evidence" value="ECO:0007669"/>
    <property type="project" value="UniProtKB-EC"/>
</dbReference>
<accession>A0AAX2A9U1</accession>
<evidence type="ECO:0000256" key="3">
    <source>
        <dbReference type="ARBA" id="ARBA00012355"/>
    </source>
</evidence>
<evidence type="ECO:0000256" key="1">
    <source>
        <dbReference type="ARBA" id="ARBA00004978"/>
    </source>
</evidence>
<dbReference type="GO" id="GO:0019491">
    <property type="term" value="P:ectoine biosynthetic process"/>
    <property type="evidence" value="ECO:0007669"/>
    <property type="project" value="InterPro"/>
</dbReference>
<feature type="domain" description="N-acetyltransferase" evidence="9">
    <location>
        <begin position="6"/>
        <end position="152"/>
    </location>
</feature>
<name>A0AAX2A9U1_9BACT</name>
<dbReference type="InterPro" id="IPR000182">
    <property type="entry name" value="GNAT_dom"/>
</dbReference>
<protein>
    <recommendedName>
        <fullName evidence="4 8">L-2,4-diaminobutyric acid acetyltransferase</fullName>
        <shortName evidence="8">DABA acetyltransferase</shortName>
        <ecNumber evidence="3 8">2.3.1.178</ecNumber>
    </recommendedName>
</protein>
<evidence type="ECO:0000313" key="12">
    <source>
        <dbReference type="Proteomes" id="UP000253850"/>
    </source>
</evidence>
<dbReference type="InterPro" id="IPR012772">
    <property type="entry name" value="Ectoine_EctA"/>
</dbReference>
<dbReference type="RefSeq" id="WP_114840325.1">
    <property type="nucleotide sequence ID" value="NZ_CP031217.1"/>
</dbReference>
<dbReference type="EMBL" id="CP031217">
    <property type="protein sequence ID" value="AXH13546.1"/>
    <property type="molecule type" value="Genomic_DNA"/>
</dbReference>
<evidence type="ECO:0000313" key="10">
    <source>
        <dbReference type="EMBL" id="AXH13546.1"/>
    </source>
</evidence>
<comment type="function">
    <text evidence="8">Catalyzes the acetylation of L-2,4-diaminobutyrate (DABA) to gamma-N-acetyl-alpha,gamma-diaminobutyric acid (ADABA) with acetyl coenzyme A.</text>
</comment>
<dbReference type="Proteomes" id="UP000289193">
    <property type="component" value="Unassembled WGS sequence"/>
</dbReference>
<dbReference type="EMBL" id="PDKM01000004">
    <property type="protein sequence ID" value="RXK09848.1"/>
    <property type="molecule type" value="Genomic_DNA"/>
</dbReference>
<keyword evidence="6 8" id="KW-0012">Acyltransferase</keyword>
<dbReference type="InterPro" id="IPR016181">
    <property type="entry name" value="Acyl_CoA_acyltransferase"/>
</dbReference>
<dbReference type="KEGG" id="hbv:ABIV_2580"/>
<dbReference type="Gene3D" id="3.40.630.30">
    <property type="match status" value="1"/>
</dbReference>
<reference evidence="10 12" key="2">
    <citation type="submission" date="2018-07" db="EMBL/GenBank/DDBJ databases">
        <title>Complete genome of the Arcobacter bivalviorum type strain LMG 26154.</title>
        <authorList>
            <person name="Miller W.G."/>
            <person name="Yee E."/>
            <person name="Bono J.L."/>
        </authorList>
    </citation>
    <scope>NUCLEOTIDE SEQUENCE [LARGE SCALE GENOMIC DNA]</scope>
    <source>
        <strain evidence="10 12">LMG 26154</strain>
    </source>
</reference>
<dbReference type="Pfam" id="PF00583">
    <property type="entry name" value="Acetyltransf_1"/>
    <property type="match status" value="1"/>
</dbReference>
<dbReference type="EC" id="2.3.1.178" evidence="3 8"/>
<evidence type="ECO:0000313" key="13">
    <source>
        <dbReference type="Proteomes" id="UP000289193"/>
    </source>
</evidence>
<dbReference type="NCBIfam" id="TIGR02406">
    <property type="entry name" value="ectoine_EctA"/>
    <property type="match status" value="1"/>
</dbReference>
<dbReference type="AlphaFoldDB" id="A0AAX2A9U1"/>
<reference evidence="11 13" key="1">
    <citation type="submission" date="2017-10" db="EMBL/GenBank/DDBJ databases">
        <title>Genomics of the genus Arcobacter.</title>
        <authorList>
            <person name="Perez-Cataluna A."/>
            <person name="Figueras M.J."/>
        </authorList>
    </citation>
    <scope>NUCLEOTIDE SEQUENCE [LARGE SCALE GENOMIC DNA]</scope>
    <source>
        <strain evidence="11 13">CECT 7835</strain>
    </source>
</reference>
<dbReference type="Proteomes" id="UP000253850">
    <property type="component" value="Chromosome"/>
</dbReference>
<evidence type="ECO:0000256" key="4">
    <source>
        <dbReference type="ARBA" id="ARBA00017935"/>
    </source>
</evidence>
<comment type="similarity">
    <text evidence="2 8">Belongs to the acetyltransferase family. EctA subfamily.</text>
</comment>
<evidence type="ECO:0000256" key="6">
    <source>
        <dbReference type="ARBA" id="ARBA00023315"/>
    </source>
</evidence>
<comment type="pathway">
    <text evidence="1 8">Amine and polyamine biosynthesis; ectoine biosynthesis; L-ectoine from L-aspartate 4-semialdehyde: step 2/3.</text>
</comment>
<dbReference type="CDD" id="cd04301">
    <property type="entry name" value="NAT_SF"/>
    <property type="match status" value="1"/>
</dbReference>
<keyword evidence="5 8" id="KW-0808">Transferase</keyword>
<evidence type="ECO:0000256" key="5">
    <source>
        <dbReference type="ARBA" id="ARBA00022679"/>
    </source>
</evidence>